<protein>
    <submittedName>
        <fullName evidence="1">Uncharacterized protein</fullName>
    </submittedName>
</protein>
<feature type="non-terminal residue" evidence="1">
    <location>
        <position position="83"/>
    </location>
</feature>
<dbReference type="EMBL" id="KK112474">
    <property type="protein sequence ID" value="KFM57750.1"/>
    <property type="molecule type" value="Genomic_DNA"/>
</dbReference>
<sequence length="83" mass="10174">MMEVELVRQRTIVKTTRELQKEKKCNPTWQRERTKTSRELYRDKVRVQAEKFRKQKELNRISVEKAQKQKVSITRIKNVEKTK</sequence>
<accession>A0A087SY11</accession>
<reference evidence="1 2" key="1">
    <citation type="submission" date="2013-11" db="EMBL/GenBank/DDBJ databases">
        <title>Genome sequencing of Stegodyphus mimosarum.</title>
        <authorList>
            <person name="Bechsgaard J."/>
        </authorList>
    </citation>
    <scope>NUCLEOTIDE SEQUENCE [LARGE SCALE GENOMIC DNA]</scope>
</reference>
<dbReference type="AlphaFoldDB" id="A0A087SY11"/>
<name>A0A087SY11_STEMI</name>
<gene>
    <name evidence="1" type="ORF">X975_27057</name>
</gene>
<dbReference type="Proteomes" id="UP000054359">
    <property type="component" value="Unassembled WGS sequence"/>
</dbReference>
<proteinExistence type="predicted"/>
<evidence type="ECO:0000313" key="2">
    <source>
        <dbReference type="Proteomes" id="UP000054359"/>
    </source>
</evidence>
<dbReference type="OrthoDB" id="6433342at2759"/>
<dbReference type="OMA" id="RTTTVRN"/>
<organism evidence="1 2">
    <name type="scientific">Stegodyphus mimosarum</name>
    <name type="common">African social velvet spider</name>
    <dbReference type="NCBI Taxonomy" id="407821"/>
    <lineage>
        <taxon>Eukaryota</taxon>
        <taxon>Metazoa</taxon>
        <taxon>Ecdysozoa</taxon>
        <taxon>Arthropoda</taxon>
        <taxon>Chelicerata</taxon>
        <taxon>Arachnida</taxon>
        <taxon>Araneae</taxon>
        <taxon>Araneomorphae</taxon>
        <taxon>Entelegynae</taxon>
        <taxon>Eresoidea</taxon>
        <taxon>Eresidae</taxon>
        <taxon>Stegodyphus</taxon>
    </lineage>
</organism>
<evidence type="ECO:0000313" key="1">
    <source>
        <dbReference type="EMBL" id="KFM57750.1"/>
    </source>
</evidence>
<keyword evidence="2" id="KW-1185">Reference proteome</keyword>